<comment type="caution">
    <text evidence="4">The sequence shown here is derived from an EMBL/GenBank/DDBJ whole genome shotgun (WGS) entry which is preliminary data.</text>
</comment>
<evidence type="ECO:0000256" key="1">
    <source>
        <dbReference type="ARBA" id="ARBA00006941"/>
    </source>
</evidence>
<sequence>MDNIYDNNAADQAGLDEQDELESSDDSGSEEEEEESWIECFCRSKGNEFYCEVDRDFIEDDFNLTGLQGEVQKYRKTLDVILDNNEDSEDNDDSDSSDTQENSDATVKLYGLIHARYILTTSGMREMKTKMELDMFGHCPRVGCRGQGLLPLGLANEWGRGSVVLFCGICEDIYMSPSRRHLNVDGAAFGPTFAHLFLLQYPEMRRGDWKESKFYKKFAAWNENKGK</sequence>
<keyword evidence="4" id="KW-0808">Transferase</keyword>
<evidence type="ECO:0000256" key="3">
    <source>
        <dbReference type="SAM" id="MobiDB-lite"/>
    </source>
</evidence>
<dbReference type="GO" id="GO:0016301">
    <property type="term" value="F:kinase activity"/>
    <property type="evidence" value="ECO:0007669"/>
    <property type="project" value="UniProtKB-KW"/>
</dbReference>
<dbReference type="FunFam" id="2.20.25.20:FF:000001">
    <property type="entry name" value="Casein kinase II subunit beta"/>
    <property type="match status" value="1"/>
</dbReference>
<comment type="similarity">
    <text evidence="1 2">Belongs to the casein kinase 2 subunit beta family.</text>
</comment>
<dbReference type="InterPro" id="IPR016149">
    <property type="entry name" value="Casein_kin_II_reg-sub_N"/>
</dbReference>
<feature type="compositionally biased region" description="Polar residues" evidence="3">
    <location>
        <begin position="1"/>
        <end position="10"/>
    </location>
</feature>
<dbReference type="SMART" id="SM01085">
    <property type="entry name" value="CK_II_beta"/>
    <property type="match status" value="1"/>
</dbReference>
<protein>
    <recommendedName>
        <fullName evidence="2">Casein kinase II subunit beta</fullName>
        <shortName evidence="2">CK II beta</shortName>
    </recommendedName>
</protein>
<dbReference type="OrthoDB" id="3971593at2759"/>
<dbReference type="AlphaFoldDB" id="A0A5J4W8V7"/>
<dbReference type="EMBL" id="SNRW01002906">
    <property type="protein sequence ID" value="KAA6391357.1"/>
    <property type="molecule type" value="Genomic_DNA"/>
</dbReference>
<feature type="region of interest" description="Disordered" evidence="3">
    <location>
        <begin position="1"/>
        <end position="36"/>
    </location>
</feature>
<dbReference type="InterPro" id="IPR035991">
    <property type="entry name" value="Casein_kinase_II_beta-like"/>
</dbReference>
<evidence type="ECO:0000256" key="2">
    <source>
        <dbReference type="RuleBase" id="RU361268"/>
    </source>
</evidence>
<evidence type="ECO:0000313" key="4">
    <source>
        <dbReference type="EMBL" id="KAA6391357.1"/>
    </source>
</evidence>
<gene>
    <name evidence="4" type="ORF">EZS28_013117</name>
</gene>
<dbReference type="PANTHER" id="PTHR11740">
    <property type="entry name" value="CASEIN KINASE II SUBUNIT BETA"/>
    <property type="match status" value="1"/>
</dbReference>
<dbReference type="Gene3D" id="2.20.25.20">
    <property type="match status" value="1"/>
</dbReference>
<feature type="compositionally biased region" description="Acidic residues" evidence="3">
    <location>
        <begin position="14"/>
        <end position="36"/>
    </location>
</feature>
<organism evidence="4 5">
    <name type="scientific">Streblomastix strix</name>
    <dbReference type="NCBI Taxonomy" id="222440"/>
    <lineage>
        <taxon>Eukaryota</taxon>
        <taxon>Metamonada</taxon>
        <taxon>Preaxostyla</taxon>
        <taxon>Oxymonadida</taxon>
        <taxon>Streblomastigidae</taxon>
        <taxon>Streblomastix</taxon>
    </lineage>
</organism>
<dbReference type="GO" id="GO:0005956">
    <property type="term" value="C:protein kinase CK2 complex"/>
    <property type="evidence" value="ECO:0007669"/>
    <property type="project" value="UniProtKB-UniRule"/>
</dbReference>
<comment type="subunit">
    <text evidence="2">Tetramer of two alpha and two beta subunits.</text>
</comment>
<dbReference type="PANTHER" id="PTHR11740:SF0">
    <property type="entry name" value="CASEIN KINASE II SUBUNIT BETA"/>
    <property type="match status" value="1"/>
</dbReference>
<dbReference type="FunFam" id="1.10.1820.10:FF:000005">
    <property type="entry name" value="Casein kinase II subunit beta"/>
    <property type="match status" value="1"/>
</dbReference>
<reference evidence="4 5" key="1">
    <citation type="submission" date="2019-03" db="EMBL/GenBank/DDBJ databases">
        <title>Single cell metagenomics reveals metabolic interactions within the superorganism composed of flagellate Streblomastix strix and complex community of Bacteroidetes bacteria on its surface.</title>
        <authorList>
            <person name="Treitli S.C."/>
            <person name="Kolisko M."/>
            <person name="Husnik F."/>
            <person name="Keeling P."/>
            <person name="Hampl V."/>
        </authorList>
    </citation>
    <scope>NUCLEOTIDE SEQUENCE [LARGE SCALE GENOMIC DNA]</scope>
    <source>
        <strain evidence="4">ST1C</strain>
    </source>
</reference>
<name>A0A5J4W8V7_9EUKA</name>
<dbReference type="PRINTS" id="PR00472">
    <property type="entry name" value="CASNKINASEII"/>
</dbReference>
<dbReference type="Gene3D" id="1.10.1820.10">
    <property type="entry name" value="protein kinase ck2 holoenzyme, chain C, domain 1"/>
    <property type="match status" value="1"/>
</dbReference>
<evidence type="ECO:0000313" key="5">
    <source>
        <dbReference type="Proteomes" id="UP000324800"/>
    </source>
</evidence>
<proteinExistence type="inferred from homology"/>
<accession>A0A5J4W8V7</accession>
<dbReference type="Pfam" id="PF01214">
    <property type="entry name" value="CK_II_beta"/>
    <property type="match status" value="1"/>
</dbReference>
<keyword evidence="4" id="KW-0418">Kinase</keyword>
<dbReference type="SUPFAM" id="SSF57798">
    <property type="entry name" value="Casein kinase II beta subunit"/>
    <property type="match status" value="1"/>
</dbReference>
<dbReference type="Proteomes" id="UP000324800">
    <property type="component" value="Unassembled WGS sequence"/>
</dbReference>
<dbReference type="InterPro" id="IPR000704">
    <property type="entry name" value="Casein_kinase_II_reg-sub"/>
</dbReference>
<dbReference type="GO" id="GO:0005737">
    <property type="term" value="C:cytoplasm"/>
    <property type="evidence" value="ECO:0007669"/>
    <property type="project" value="TreeGrafter"/>
</dbReference>
<dbReference type="GO" id="GO:0019887">
    <property type="term" value="F:protein kinase regulator activity"/>
    <property type="evidence" value="ECO:0007669"/>
    <property type="project" value="InterPro"/>
</dbReference>